<evidence type="ECO:0000256" key="1">
    <source>
        <dbReference type="ARBA" id="ARBA00004173"/>
    </source>
</evidence>
<dbReference type="AlphaFoldDB" id="A0A381PBI2"/>
<accession>A0A381PBI2</accession>
<keyword evidence="4" id="KW-0238">DNA-binding</keyword>
<dbReference type="InterPro" id="IPR049083">
    <property type="entry name" value="TACO1_YebC_N"/>
</dbReference>
<dbReference type="NCBIfam" id="TIGR01033">
    <property type="entry name" value="YebC/PmpR family DNA-binding transcriptional regulator"/>
    <property type="match status" value="1"/>
</dbReference>
<evidence type="ECO:0000256" key="3">
    <source>
        <dbReference type="ARBA" id="ARBA00022490"/>
    </source>
</evidence>
<dbReference type="Pfam" id="PF20772">
    <property type="entry name" value="TACO1_YebC_N"/>
    <property type="match status" value="1"/>
</dbReference>
<evidence type="ECO:0000313" key="7">
    <source>
        <dbReference type="EMBL" id="SUZ63638.1"/>
    </source>
</evidence>
<feature type="domain" description="TACO1/YebC-like N-terminal" evidence="6">
    <location>
        <begin position="5"/>
        <end position="76"/>
    </location>
</feature>
<dbReference type="SUPFAM" id="SSF75625">
    <property type="entry name" value="YebC-like"/>
    <property type="match status" value="1"/>
</dbReference>
<evidence type="ECO:0000256" key="2">
    <source>
        <dbReference type="ARBA" id="ARBA00008724"/>
    </source>
</evidence>
<dbReference type="HAMAP" id="MF_00693">
    <property type="entry name" value="Transcrip_reg_TACO1"/>
    <property type="match status" value="1"/>
</dbReference>
<dbReference type="Gene3D" id="1.10.10.200">
    <property type="match status" value="1"/>
</dbReference>
<name>A0A381PBI2_9ZZZZ</name>
<feature type="domain" description="TACO1/YebC-like second and third" evidence="5">
    <location>
        <begin position="82"/>
        <end position="237"/>
    </location>
</feature>
<dbReference type="InterPro" id="IPR029072">
    <property type="entry name" value="YebC-like"/>
</dbReference>
<dbReference type="PANTHER" id="PTHR12532">
    <property type="entry name" value="TRANSLATIONAL ACTIVATOR OF CYTOCHROME C OXIDASE 1"/>
    <property type="match status" value="1"/>
</dbReference>
<dbReference type="GO" id="GO:0005739">
    <property type="term" value="C:mitochondrion"/>
    <property type="evidence" value="ECO:0007669"/>
    <property type="project" value="UniProtKB-SubCell"/>
</dbReference>
<comment type="subcellular location">
    <subcellularLocation>
        <location evidence="1">Mitochondrion</location>
    </subcellularLocation>
</comment>
<dbReference type="EMBL" id="UINC01000921">
    <property type="protein sequence ID" value="SUZ63638.1"/>
    <property type="molecule type" value="Genomic_DNA"/>
</dbReference>
<dbReference type="FunFam" id="1.10.10.200:FF:000002">
    <property type="entry name" value="Probable transcriptional regulatory protein CLM62_37755"/>
    <property type="match status" value="1"/>
</dbReference>
<protein>
    <recommendedName>
        <fullName evidence="8">YebC/PmpR family DNA-binding transcriptional regulator</fullName>
    </recommendedName>
</protein>
<dbReference type="NCBIfam" id="NF009044">
    <property type="entry name" value="PRK12378.1"/>
    <property type="match status" value="1"/>
</dbReference>
<evidence type="ECO:0000259" key="6">
    <source>
        <dbReference type="Pfam" id="PF20772"/>
    </source>
</evidence>
<proteinExistence type="inferred from homology"/>
<organism evidence="7">
    <name type="scientific">marine metagenome</name>
    <dbReference type="NCBI Taxonomy" id="408172"/>
    <lineage>
        <taxon>unclassified sequences</taxon>
        <taxon>metagenomes</taxon>
        <taxon>ecological metagenomes</taxon>
    </lineage>
</organism>
<evidence type="ECO:0008006" key="8">
    <source>
        <dbReference type="Google" id="ProtNLM"/>
    </source>
</evidence>
<dbReference type="Gene3D" id="3.30.70.980">
    <property type="match status" value="2"/>
</dbReference>
<dbReference type="Pfam" id="PF01709">
    <property type="entry name" value="Transcrip_reg"/>
    <property type="match status" value="1"/>
</dbReference>
<feature type="non-terminal residue" evidence="7">
    <location>
        <position position="1"/>
    </location>
</feature>
<sequence>VSGHSKWAQIKRKKAVVDAKRGQVFTKIIKEITVAARLGGGDEDANPRLRQAVLSAKAANMPADNVKRAVQKGTGELPGISYEEAMFEGYGPGGVAIMVEVTTDNRKRTVAELRHLITKHGGNLGETGCVAWMFNKKGLITVEKNGVNDESLLDSILTGGGDDFSDEDDVYVVESTPDQMISVREQLEADGFSVISSEIMLTPQNSVSVEGETAKRVIQLLEALDDHDDVQKVSANFDFDDAEIEKVS</sequence>
<dbReference type="NCBIfam" id="NF001030">
    <property type="entry name" value="PRK00110.1"/>
    <property type="match status" value="1"/>
</dbReference>
<reference evidence="7" key="1">
    <citation type="submission" date="2018-05" db="EMBL/GenBank/DDBJ databases">
        <authorList>
            <person name="Lanie J.A."/>
            <person name="Ng W.-L."/>
            <person name="Kazmierczak K.M."/>
            <person name="Andrzejewski T.M."/>
            <person name="Davidsen T.M."/>
            <person name="Wayne K.J."/>
            <person name="Tettelin H."/>
            <person name="Glass J.I."/>
            <person name="Rusch D."/>
            <person name="Podicherti R."/>
            <person name="Tsui H.-C.T."/>
            <person name="Winkler M.E."/>
        </authorList>
    </citation>
    <scope>NUCLEOTIDE SEQUENCE</scope>
</reference>
<dbReference type="PANTHER" id="PTHR12532:SF6">
    <property type="entry name" value="TRANSCRIPTIONAL REGULATORY PROTEIN YEBC-RELATED"/>
    <property type="match status" value="1"/>
</dbReference>
<comment type="similarity">
    <text evidence="2">Belongs to the TACO1 family.</text>
</comment>
<dbReference type="InterPro" id="IPR017856">
    <property type="entry name" value="Integrase-like_N"/>
</dbReference>
<evidence type="ECO:0000256" key="4">
    <source>
        <dbReference type="ARBA" id="ARBA00023125"/>
    </source>
</evidence>
<evidence type="ECO:0000259" key="5">
    <source>
        <dbReference type="Pfam" id="PF01709"/>
    </source>
</evidence>
<dbReference type="GO" id="GO:0005829">
    <property type="term" value="C:cytosol"/>
    <property type="evidence" value="ECO:0007669"/>
    <property type="project" value="TreeGrafter"/>
</dbReference>
<dbReference type="InterPro" id="IPR048300">
    <property type="entry name" value="TACO1_YebC-like_2nd/3rd_dom"/>
</dbReference>
<dbReference type="GO" id="GO:0003677">
    <property type="term" value="F:DNA binding"/>
    <property type="evidence" value="ECO:0007669"/>
    <property type="project" value="UniProtKB-KW"/>
</dbReference>
<keyword evidence="3" id="KW-0963">Cytoplasm</keyword>
<dbReference type="InterPro" id="IPR002876">
    <property type="entry name" value="Transcrip_reg_TACO1-like"/>
</dbReference>
<gene>
    <name evidence="7" type="ORF">METZ01_LOCUS16492</name>
</gene>
<dbReference type="InterPro" id="IPR026564">
    <property type="entry name" value="Transcrip_reg_TACO1-like_dom3"/>
</dbReference>